<dbReference type="Proteomes" id="UP000279275">
    <property type="component" value="Unassembled WGS sequence"/>
</dbReference>
<keyword evidence="3" id="KW-1185">Reference proteome</keyword>
<proteinExistence type="predicted"/>
<evidence type="ECO:0000256" key="1">
    <source>
        <dbReference type="SAM" id="MobiDB-lite"/>
    </source>
</evidence>
<dbReference type="AlphaFoldDB" id="A0A3M2KQT3"/>
<gene>
    <name evidence="2" type="ORF">EBN03_32770</name>
</gene>
<protein>
    <submittedName>
        <fullName evidence="2">Uncharacterized protein</fullName>
    </submittedName>
</protein>
<comment type="caution">
    <text evidence="2">The sequence shown here is derived from an EMBL/GenBank/DDBJ whole genome shotgun (WGS) entry which is preliminary data.</text>
</comment>
<organism evidence="2 3">
    <name type="scientific">Nocardia stercoris</name>
    <dbReference type="NCBI Taxonomy" id="2483361"/>
    <lineage>
        <taxon>Bacteria</taxon>
        <taxon>Bacillati</taxon>
        <taxon>Actinomycetota</taxon>
        <taxon>Actinomycetes</taxon>
        <taxon>Mycobacteriales</taxon>
        <taxon>Nocardiaceae</taxon>
        <taxon>Nocardia</taxon>
    </lineage>
</organism>
<accession>A0A3M2KQT3</accession>
<dbReference type="EMBL" id="RFFH01000030">
    <property type="protein sequence ID" value="RMI27819.1"/>
    <property type="molecule type" value="Genomic_DNA"/>
</dbReference>
<reference evidence="2 3" key="1">
    <citation type="submission" date="2018-10" db="EMBL/GenBank/DDBJ databases">
        <title>Isolation from cow dung.</title>
        <authorList>
            <person name="Ling L."/>
        </authorList>
    </citation>
    <scope>NUCLEOTIDE SEQUENCE [LARGE SCALE GENOMIC DNA]</scope>
    <source>
        <strain evidence="2 3">NEAU-LL90</strain>
    </source>
</reference>
<evidence type="ECO:0000313" key="2">
    <source>
        <dbReference type="EMBL" id="RMI27819.1"/>
    </source>
</evidence>
<feature type="region of interest" description="Disordered" evidence="1">
    <location>
        <begin position="62"/>
        <end position="82"/>
    </location>
</feature>
<evidence type="ECO:0000313" key="3">
    <source>
        <dbReference type="Proteomes" id="UP000279275"/>
    </source>
</evidence>
<name>A0A3M2KQT3_9NOCA</name>
<sequence length="82" mass="9523">MVEDLFRQRWPDGNRRANMQVAESVSHVTGIAINRQRIYRIRHRIIEIVAGTDPARVARLAEASPAPTPRTSRTWHLPRSRR</sequence>